<organism evidence="2 3">
    <name type="scientific">Crateriforma conspicua</name>
    <dbReference type="NCBI Taxonomy" id="2527996"/>
    <lineage>
        <taxon>Bacteria</taxon>
        <taxon>Pseudomonadati</taxon>
        <taxon>Planctomycetota</taxon>
        <taxon>Planctomycetia</taxon>
        <taxon>Planctomycetales</taxon>
        <taxon>Planctomycetaceae</taxon>
        <taxon>Crateriforma</taxon>
    </lineage>
</organism>
<accession>A0A5C5Y7E2</accession>
<name>A0A5C5Y7E2_9PLAN</name>
<feature type="region of interest" description="Disordered" evidence="1">
    <location>
        <begin position="1"/>
        <end position="49"/>
    </location>
</feature>
<evidence type="ECO:0000256" key="1">
    <source>
        <dbReference type="SAM" id="MobiDB-lite"/>
    </source>
</evidence>
<proteinExistence type="predicted"/>
<protein>
    <submittedName>
        <fullName evidence="2">Uncharacterized protein</fullName>
    </submittedName>
</protein>
<reference evidence="2 3" key="1">
    <citation type="submission" date="2019-02" db="EMBL/GenBank/DDBJ databases">
        <title>Deep-cultivation of Planctomycetes and their phenomic and genomic characterization uncovers novel biology.</title>
        <authorList>
            <person name="Wiegand S."/>
            <person name="Jogler M."/>
            <person name="Boedeker C."/>
            <person name="Pinto D."/>
            <person name="Vollmers J."/>
            <person name="Rivas-Marin E."/>
            <person name="Kohn T."/>
            <person name="Peeters S.H."/>
            <person name="Heuer A."/>
            <person name="Rast P."/>
            <person name="Oberbeckmann S."/>
            <person name="Bunk B."/>
            <person name="Jeske O."/>
            <person name="Meyerdierks A."/>
            <person name="Storesund J.E."/>
            <person name="Kallscheuer N."/>
            <person name="Luecker S."/>
            <person name="Lage O.M."/>
            <person name="Pohl T."/>
            <person name="Merkel B.J."/>
            <person name="Hornburger P."/>
            <person name="Mueller R.-W."/>
            <person name="Bruemmer F."/>
            <person name="Labrenz M."/>
            <person name="Spormann A.M."/>
            <person name="Op Den Camp H."/>
            <person name="Overmann J."/>
            <person name="Amann R."/>
            <person name="Jetten M.S.M."/>
            <person name="Mascher T."/>
            <person name="Medema M.H."/>
            <person name="Devos D.P."/>
            <person name="Kaster A.-K."/>
            <person name="Ovreas L."/>
            <person name="Rohde M."/>
            <person name="Galperin M.Y."/>
            <person name="Jogler C."/>
        </authorList>
    </citation>
    <scope>NUCLEOTIDE SEQUENCE [LARGE SCALE GENOMIC DNA]</scope>
    <source>
        <strain evidence="2 3">Pan14r</strain>
    </source>
</reference>
<keyword evidence="3" id="KW-1185">Reference proteome</keyword>
<evidence type="ECO:0000313" key="2">
    <source>
        <dbReference type="EMBL" id="TWT70411.1"/>
    </source>
</evidence>
<comment type="caution">
    <text evidence="2">The sequence shown here is derived from an EMBL/GenBank/DDBJ whole genome shotgun (WGS) entry which is preliminary data.</text>
</comment>
<sequence>MAPTINRIKKGPTNKPFTRRVDGRGSLLGHPRSQRVDVVRSNTGTPKIS</sequence>
<gene>
    <name evidence="2" type="ORF">Pan14r_27170</name>
</gene>
<dbReference type="Proteomes" id="UP000317238">
    <property type="component" value="Unassembled WGS sequence"/>
</dbReference>
<evidence type="ECO:0000313" key="3">
    <source>
        <dbReference type="Proteomes" id="UP000317238"/>
    </source>
</evidence>
<dbReference type="EMBL" id="SJPL01000001">
    <property type="protein sequence ID" value="TWT70411.1"/>
    <property type="molecule type" value="Genomic_DNA"/>
</dbReference>
<dbReference type="AlphaFoldDB" id="A0A5C5Y7E2"/>
<feature type="compositionally biased region" description="Polar residues" evidence="1">
    <location>
        <begin position="40"/>
        <end position="49"/>
    </location>
</feature>